<gene>
    <name evidence="1" type="ORF">J2T10_001989</name>
</gene>
<dbReference type="RefSeq" id="WP_306877996.1">
    <property type="nucleotide sequence ID" value="NZ_JAUSSW010000004.1"/>
</dbReference>
<name>A0ABT9TN82_PAENI</name>
<evidence type="ECO:0000313" key="1">
    <source>
        <dbReference type="EMBL" id="MDQ0102343.1"/>
    </source>
</evidence>
<accession>A0ABT9TN82</accession>
<protein>
    <submittedName>
        <fullName evidence="1">Uncharacterized protein</fullName>
    </submittedName>
</protein>
<proteinExistence type="predicted"/>
<sequence>MPPPEAPPSARTRKQSLEWNLGLIEAAMAEVDAARLAPLSKRHQELLAELATLDGPAAAKEVDPFDEFFNGDLSNVARFPTSSDREAS</sequence>
<organism evidence="1 2">
    <name type="scientific">Paenarthrobacter nicotinovorans</name>
    <name type="common">Arthrobacter nicotinovorans</name>
    <dbReference type="NCBI Taxonomy" id="29320"/>
    <lineage>
        <taxon>Bacteria</taxon>
        <taxon>Bacillati</taxon>
        <taxon>Actinomycetota</taxon>
        <taxon>Actinomycetes</taxon>
        <taxon>Micrococcales</taxon>
        <taxon>Micrococcaceae</taxon>
        <taxon>Paenarthrobacter</taxon>
    </lineage>
</organism>
<evidence type="ECO:0000313" key="2">
    <source>
        <dbReference type="Proteomes" id="UP001244563"/>
    </source>
</evidence>
<reference evidence="1 2" key="1">
    <citation type="submission" date="2023-07" db="EMBL/GenBank/DDBJ databases">
        <title>Sorghum-associated microbial communities from plants grown in Nebraska, USA.</title>
        <authorList>
            <person name="Schachtman D."/>
        </authorList>
    </citation>
    <scope>NUCLEOTIDE SEQUENCE [LARGE SCALE GENOMIC DNA]</scope>
    <source>
        <strain evidence="1 2">CC523</strain>
    </source>
</reference>
<comment type="caution">
    <text evidence="1">The sequence shown here is derived from an EMBL/GenBank/DDBJ whole genome shotgun (WGS) entry which is preliminary data.</text>
</comment>
<dbReference type="EMBL" id="JAUSSW010000004">
    <property type="protein sequence ID" value="MDQ0102343.1"/>
    <property type="molecule type" value="Genomic_DNA"/>
</dbReference>
<keyword evidence="2" id="KW-1185">Reference proteome</keyword>
<dbReference type="Proteomes" id="UP001244563">
    <property type="component" value="Unassembled WGS sequence"/>
</dbReference>